<keyword evidence="6 7" id="KW-0472">Membrane</keyword>
<keyword evidence="3" id="KW-1003">Cell membrane</keyword>
<evidence type="ECO:0000313" key="10">
    <source>
        <dbReference type="Proteomes" id="UP001642409"/>
    </source>
</evidence>
<feature type="transmembrane region" description="Helical" evidence="7">
    <location>
        <begin position="46"/>
        <end position="69"/>
    </location>
</feature>
<name>A0AA86THK8_9EUKA</name>
<reference evidence="9 10" key="2">
    <citation type="submission" date="2024-07" db="EMBL/GenBank/DDBJ databases">
        <authorList>
            <person name="Akdeniz Z."/>
        </authorList>
    </citation>
    <scope>NUCLEOTIDE SEQUENCE [LARGE SCALE GENOMIC DNA]</scope>
</reference>
<dbReference type="PANTHER" id="PTHR43823">
    <property type="entry name" value="SPORULATION PROTEIN YKVU"/>
    <property type="match status" value="1"/>
</dbReference>
<dbReference type="Proteomes" id="UP001642409">
    <property type="component" value="Unassembled WGS sequence"/>
</dbReference>
<feature type="transmembrane region" description="Helical" evidence="7">
    <location>
        <begin position="7"/>
        <end position="26"/>
    </location>
</feature>
<dbReference type="EMBL" id="CATOUU010000022">
    <property type="protein sequence ID" value="CAI9913333.1"/>
    <property type="molecule type" value="Genomic_DNA"/>
</dbReference>
<dbReference type="InterPro" id="IPR002528">
    <property type="entry name" value="MATE_fam"/>
</dbReference>
<evidence type="ECO:0000256" key="4">
    <source>
        <dbReference type="ARBA" id="ARBA00022692"/>
    </source>
</evidence>
<keyword evidence="4 7" id="KW-0812">Transmembrane</keyword>
<protein>
    <submittedName>
        <fullName evidence="8">MATE efflux family protein</fullName>
    </submittedName>
    <submittedName>
        <fullName evidence="9">MATE_efflux family protein</fullName>
    </submittedName>
</protein>
<proteinExistence type="inferred from homology"/>
<comment type="similarity">
    <text evidence="2">Belongs to the multi antimicrobial extrusion (MATE) (TC 2.A.66.1) family.</text>
</comment>
<accession>A0AA86THK8</accession>
<gene>
    <name evidence="9" type="ORF">HINF_LOCUS53286</name>
    <name evidence="8" type="ORF">HINF_LOCUS978</name>
</gene>
<comment type="caution">
    <text evidence="8">The sequence shown here is derived from an EMBL/GenBank/DDBJ whole genome shotgun (WGS) entry which is preliminary data.</text>
</comment>
<dbReference type="Pfam" id="PF01554">
    <property type="entry name" value="MatE"/>
    <property type="match status" value="1"/>
</dbReference>
<dbReference type="GO" id="GO:0015297">
    <property type="term" value="F:antiporter activity"/>
    <property type="evidence" value="ECO:0007669"/>
    <property type="project" value="InterPro"/>
</dbReference>
<dbReference type="AlphaFoldDB" id="A0AA86THK8"/>
<dbReference type="PANTHER" id="PTHR43823:SF3">
    <property type="entry name" value="MULTIDRUG EXPORT PROTEIN MEPA"/>
    <property type="match status" value="1"/>
</dbReference>
<evidence type="ECO:0000256" key="1">
    <source>
        <dbReference type="ARBA" id="ARBA00004651"/>
    </source>
</evidence>
<dbReference type="GO" id="GO:0042910">
    <property type="term" value="F:xenobiotic transmembrane transporter activity"/>
    <property type="evidence" value="ECO:0007669"/>
    <property type="project" value="InterPro"/>
</dbReference>
<evidence type="ECO:0000313" key="8">
    <source>
        <dbReference type="EMBL" id="CAI9913333.1"/>
    </source>
</evidence>
<evidence type="ECO:0000313" key="9">
    <source>
        <dbReference type="EMBL" id="CAL6067982.1"/>
    </source>
</evidence>
<evidence type="ECO:0000256" key="3">
    <source>
        <dbReference type="ARBA" id="ARBA00022475"/>
    </source>
</evidence>
<reference evidence="8" key="1">
    <citation type="submission" date="2023-06" db="EMBL/GenBank/DDBJ databases">
        <authorList>
            <person name="Kurt Z."/>
        </authorList>
    </citation>
    <scope>NUCLEOTIDE SEQUENCE</scope>
</reference>
<sequence length="89" mass="9836">MLKIAIPSMVGMLAVALYNTFDSIFVGQVSGDEALTGLSNFLPTEFMFFSQPIVSASVGASSIISGFMGKKVYQELLHRCYRMHYNMDI</sequence>
<evidence type="ECO:0000256" key="6">
    <source>
        <dbReference type="ARBA" id="ARBA00023136"/>
    </source>
</evidence>
<keyword evidence="5 7" id="KW-1133">Transmembrane helix</keyword>
<evidence type="ECO:0000256" key="2">
    <source>
        <dbReference type="ARBA" id="ARBA00010199"/>
    </source>
</evidence>
<evidence type="ECO:0000256" key="5">
    <source>
        <dbReference type="ARBA" id="ARBA00022989"/>
    </source>
</evidence>
<dbReference type="GO" id="GO:0005886">
    <property type="term" value="C:plasma membrane"/>
    <property type="evidence" value="ECO:0007669"/>
    <property type="project" value="UniProtKB-SubCell"/>
</dbReference>
<dbReference type="EMBL" id="CAXDID020000270">
    <property type="protein sequence ID" value="CAL6067982.1"/>
    <property type="molecule type" value="Genomic_DNA"/>
</dbReference>
<comment type="subcellular location">
    <subcellularLocation>
        <location evidence="1">Cell membrane</location>
        <topology evidence="1">Multi-pass membrane protein</topology>
    </subcellularLocation>
</comment>
<evidence type="ECO:0000256" key="7">
    <source>
        <dbReference type="SAM" id="Phobius"/>
    </source>
</evidence>
<keyword evidence="10" id="KW-1185">Reference proteome</keyword>
<organism evidence="8">
    <name type="scientific">Hexamita inflata</name>
    <dbReference type="NCBI Taxonomy" id="28002"/>
    <lineage>
        <taxon>Eukaryota</taxon>
        <taxon>Metamonada</taxon>
        <taxon>Diplomonadida</taxon>
        <taxon>Hexamitidae</taxon>
        <taxon>Hexamitinae</taxon>
        <taxon>Hexamita</taxon>
    </lineage>
</organism>
<dbReference type="InterPro" id="IPR051327">
    <property type="entry name" value="MATE_MepA_subfamily"/>
</dbReference>